<evidence type="ECO:0000313" key="11">
    <source>
        <dbReference type="Proteomes" id="UP001500420"/>
    </source>
</evidence>
<dbReference type="PANTHER" id="PTHR44936">
    <property type="entry name" value="SENSOR PROTEIN CREC"/>
    <property type="match status" value="1"/>
</dbReference>
<keyword evidence="8" id="KW-1133">Transmembrane helix</keyword>
<dbReference type="SMART" id="SM00387">
    <property type="entry name" value="HATPase_c"/>
    <property type="match status" value="1"/>
</dbReference>
<reference evidence="10 11" key="1">
    <citation type="journal article" date="2019" name="Int. J. Syst. Evol. Microbiol.">
        <title>The Global Catalogue of Microorganisms (GCM) 10K type strain sequencing project: providing services to taxonomists for standard genome sequencing and annotation.</title>
        <authorList>
            <consortium name="The Broad Institute Genomics Platform"/>
            <consortium name="The Broad Institute Genome Sequencing Center for Infectious Disease"/>
            <person name="Wu L."/>
            <person name="Ma J."/>
        </authorList>
    </citation>
    <scope>NUCLEOTIDE SEQUENCE [LARGE SCALE GENOMIC DNA]</scope>
    <source>
        <strain evidence="10 11">JCM 16328</strain>
    </source>
</reference>
<dbReference type="Pfam" id="PF16927">
    <property type="entry name" value="HisKA_7TM"/>
    <property type="match status" value="1"/>
</dbReference>
<comment type="catalytic activity">
    <reaction evidence="1">
        <text>ATP + protein L-histidine = ADP + protein N-phospho-L-histidine.</text>
        <dbReference type="EC" id="2.7.13.3"/>
    </reaction>
</comment>
<evidence type="ECO:0000256" key="7">
    <source>
        <dbReference type="SAM" id="MobiDB-lite"/>
    </source>
</evidence>
<dbReference type="AlphaFoldDB" id="A0AAV3T914"/>
<dbReference type="GO" id="GO:0004673">
    <property type="term" value="F:protein histidine kinase activity"/>
    <property type="evidence" value="ECO:0007669"/>
    <property type="project" value="UniProtKB-EC"/>
</dbReference>
<feature type="transmembrane region" description="Helical" evidence="8">
    <location>
        <begin position="136"/>
        <end position="158"/>
    </location>
</feature>
<evidence type="ECO:0000256" key="6">
    <source>
        <dbReference type="ARBA" id="ARBA00022840"/>
    </source>
</evidence>
<keyword evidence="4" id="KW-0547">Nucleotide-binding</keyword>
<feature type="region of interest" description="Disordered" evidence="7">
    <location>
        <begin position="315"/>
        <end position="352"/>
    </location>
</feature>
<keyword evidence="5" id="KW-0418">Kinase</keyword>
<dbReference type="InterPro" id="IPR003594">
    <property type="entry name" value="HATPase_dom"/>
</dbReference>
<dbReference type="Proteomes" id="UP001500420">
    <property type="component" value="Unassembled WGS sequence"/>
</dbReference>
<proteinExistence type="predicted"/>
<dbReference type="InterPro" id="IPR031621">
    <property type="entry name" value="HisKA_7TM"/>
</dbReference>
<feature type="transmembrane region" description="Helical" evidence="8">
    <location>
        <begin position="76"/>
        <end position="93"/>
    </location>
</feature>
<feature type="transmembrane region" description="Helical" evidence="8">
    <location>
        <begin position="39"/>
        <end position="56"/>
    </location>
</feature>
<keyword evidence="11" id="KW-1185">Reference proteome</keyword>
<dbReference type="InterPro" id="IPR005467">
    <property type="entry name" value="His_kinase_dom"/>
</dbReference>
<dbReference type="Gene3D" id="3.30.450.20">
    <property type="entry name" value="PAS domain"/>
    <property type="match status" value="1"/>
</dbReference>
<evidence type="ECO:0000256" key="5">
    <source>
        <dbReference type="ARBA" id="ARBA00022777"/>
    </source>
</evidence>
<keyword evidence="3" id="KW-0808">Transferase</keyword>
<sequence length="582" mass="60962">MSIVGTVVAVALDVVAAALLGSTTWIAFRSRDRPSAPPFIAILALLTLLGVLSVLAEFPGTSAVPLLPAIVDFGQFGVALVVPGVWVVYALGYTGRGTGLTRLRIAMFLGIAVPIVLSAAVLAASPPRSVIEAMLASLLGTEIMFLLGLYLYGAYLLIRHGWSHARISKLQIAVVLAAVTAPYFFGGEGSSGPIADGVTVGLLVSGGLFAVAVRRYPVMTGFPKADYVARTRVVEALREAVVVLDWEGHVLDANATTGELFDRSPASMIGEPIHSIVDGLEGTDLSAGAAGTVTLQTTKGRRRFQFSVSAVGDADAGAGAEVDGDPDAEAAGGAGAEANVDGGSDAEGGADPVARTVLLRDVTDRRTREQRLSVLNRVLRHNVRNELDVVLAYADRIDDADVREGIRESATDLVELSDKAREAEDVMTASASSPEPVDLAAVAQDVVEEFRAEDADAEIALTCPDELVVSSHRSVVRQVLSELVDNAIEHADRSSPGIEVTVRAGPDGAAELVVADDGPGIPSRERKILDAGPETQLEHGSGIGLWFVSWAVTQLGGELSFRENDPTGSVVTVRLYDAEYDA</sequence>
<keyword evidence="8" id="KW-0812">Transmembrane</keyword>
<dbReference type="InterPro" id="IPR036890">
    <property type="entry name" value="HATPase_C_sf"/>
</dbReference>
<organism evidence="10 11">
    <name type="scientific">Natronoarchaeum mannanilyticum</name>
    <dbReference type="NCBI Taxonomy" id="926360"/>
    <lineage>
        <taxon>Archaea</taxon>
        <taxon>Methanobacteriati</taxon>
        <taxon>Methanobacteriota</taxon>
        <taxon>Stenosarchaea group</taxon>
        <taxon>Halobacteria</taxon>
        <taxon>Halobacteriales</taxon>
        <taxon>Natronoarchaeaceae</taxon>
    </lineage>
</organism>
<dbReference type="SUPFAM" id="SSF55785">
    <property type="entry name" value="PYP-like sensor domain (PAS domain)"/>
    <property type="match status" value="1"/>
</dbReference>
<dbReference type="SUPFAM" id="SSF55874">
    <property type="entry name" value="ATPase domain of HSP90 chaperone/DNA topoisomerase II/histidine kinase"/>
    <property type="match status" value="1"/>
</dbReference>
<dbReference type="RefSeq" id="WP_343773138.1">
    <property type="nucleotide sequence ID" value="NZ_BAAADV010000001.1"/>
</dbReference>
<accession>A0AAV3T914</accession>
<evidence type="ECO:0000256" key="1">
    <source>
        <dbReference type="ARBA" id="ARBA00000085"/>
    </source>
</evidence>
<feature type="transmembrane region" description="Helical" evidence="8">
    <location>
        <begin position="170"/>
        <end position="186"/>
    </location>
</feature>
<dbReference type="PANTHER" id="PTHR44936:SF10">
    <property type="entry name" value="SENSOR PROTEIN RSTB"/>
    <property type="match status" value="1"/>
</dbReference>
<keyword evidence="6" id="KW-0067">ATP-binding</keyword>
<evidence type="ECO:0000256" key="4">
    <source>
        <dbReference type="ARBA" id="ARBA00022741"/>
    </source>
</evidence>
<protein>
    <recommendedName>
        <fullName evidence="2">histidine kinase</fullName>
        <ecNumber evidence="2">2.7.13.3</ecNumber>
    </recommendedName>
</protein>
<comment type="caution">
    <text evidence="10">The sequence shown here is derived from an EMBL/GenBank/DDBJ whole genome shotgun (WGS) entry which is preliminary data.</text>
</comment>
<evidence type="ECO:0000259" key="9">
    <source>
        <dbReference type="PROSITE" id="PS50109"/>
    </source>
</evidence>
<evidence type="ECO:0000256" key="2">
    <source>
        <dbReference type="ARBA" id="ARBA00012438"/>
    </source>
</evidence>
<dbReference type="PROSITE" id="PS50109">
    <property type="entry name" value="HIS_KIN"/>
    <property type="match status" value="1"/>
</dbReference>
<dbReference type="InterPro" id="IPR050980">
    <property type="entry name" value="2C_sensor_his_kinase"/>
</dbReference>
<gene>
    <name evidence="10" type="ORF">GCM10009020_13240</name>
</gene>
<feature type="transmembrane region" description="Helical" evidence="8">
    <location>
        <begin position="192"/>
        <end position="213"/>
    </location>
</feature>
<dbReference type="Pfam" id="PF02518">
    <property type="entry name" value="HATPase_c"/>
    <property type="match status" value="1"/>
</dbReference>
<dbReference type="EMBL" id="BAAADV010000001">
    <property type="protein sequence ID" value="GAA0668741.1"/>
    <property type="molecule type" value="Genomic_DNA"/>
</dbReference>
<dbReference type="InterPro" id="IPR035965">
    <property type="entry name" value="PAS-like_dom_sf"/>
</dbReference>
<dbReference type="Gene3D" id="3.30.565.10">
    <property type="entry name" value="Histidine kinase-like ATPase, C-terminal domain"/>
    <property type="match status" value="1"/>
</dbReference>
<dbReference type="CDD" id="cd00075">
    <property type="entry name" value="HATPase"/>
    <property type="match status" value="1"/>
</dbReference>
<evidence type="ECO:0000256" key="3">
    <source>
        <dbReference type="ARBA" id="ARBA00022679"/>
    </source>
</evidence>
<feature type="transmembrane region" description="Helical" evidence="8">
    <location>
        <begin position="6"/>
        <end position="27"/>
    </location>
</feature>
<feature type="domain" description="Histidine kinase" evidence="9">
    <location>
        <begin position="378"/>
        <end position="579"/>
    </location>
</feature>
<name>A0AAV3T914_9EURY</name>
<evidence type="ECO:0000256" key="8">
    <source>
        <dbReference type="SAM" id="Phobius"/>
    </source>
</evidence>
<dbReference type="EC" id="2.7.13.3" evidence="2"/>
<keyword evidence="8" id="KW-0472">Membrane</keyword>
<evidence type="ECO:0000313" key="10">
    <source>
        <dbReference type="EMBL" id="GAA0668741.1"/>
    </source>
</evidence>
<feature type="transmembrane region" description="Helical" evidence="8">
    <location>
        <begin position="105"/>
        <end position="124"/>
    </location>
</feature>
<dbReference type="GO" id="GO:0005524">
    <property type="term" value="F:ATP binding"/>
    <property type="evidence" value="ECO:0007669"/>
    <property type="project" value="UniProtKB-KW"/>
</dbReference>